<accession>A0A3G9GSC7</accession>
<keyword evidence="4" id="KW-1003">Cell membrane</keyword>
<dbReference type="PANTHER" id="PTHR32024">
    <property type="entry name" value="TRK SYSTEM POTASSIUM UPTAKE PROTEIN TRKG-RELATED"/>
    <property type="match status" value="1"/>
</dbReference>
<feature type="transmembrane region" description="Helical" evidence="13">
    <location>
        <begin position="397"/>
        <end position="416"/>
    </location>
</feature>
<evidence type="ECO:0000256" key="2">
    <source>
        <dbReference type="ARBA" id="ARBA00009137"/>
    </source>
</evidence>
<reference evidence="14" key="1">
    <citation type="submission" date="2012-11" db="EMBL/GenBank/DDBJ databases">
        <title>Dependencies among metagenomic species, viruses, plasmids and units of genetic variation.</title>
        <authorList>
            <person name="Nielsen H.B."/>
            <person name="Almeida M."/>
            <person name="Juncker A.S."/>
            <person name="Rasmussen S."/>
            <person name="Li J."/>
            <person name="Sunagawa S."/>
            <person name="Plichta D."/>
            <person name="Gautier L."/>
            <person name="Le Chatelier E."/>
            <person name="Peletier E."/>
            <person name="Bonde I."/>
            <person name="Nielsen T."/>
            <person name="Manichanh C."/>
            <person name="Arumugam M."/>
            <person name="Batto J."/>
            <person name="Santos M.B.Q.D."/>
            <person name="Blom N."/>
            <person name="Borruel N."/>
            <person name="Burgdorf K.S."/>
            <person name="Boumezbeur F."/>
            <person name="Casellas F."/>
            <person name="Dore J."/>
            <person name="Guarner F."/>
            <person name="Hansen T."/>
            <person name="Hildebrand F."/>
            <person name="Kaas R.S."/>
            <person name="Kennedy S."/>
            <person name="Kristiansen K."/>
            <person name="Kultima J.R."/>
            <person name="Leonard P."/>
            <person name="Levenez F."/>
            <person name="Lund O."/>
            <person name="Moumen B."/>
            <person name="Le Paslier D."/>
            <person name="Pons N."/>
            <person name="Pedersen O."/>
            <person name="Prifti E."/>
            <person name="Qin J."/>
            <person name="Raes J."/>
            <person name="Tap J."/>
            <person name="Tims S."/>
            <person name="Ussery D.W."/>
            <person name="Yamada T."/>
            <person name="MetaHit consortium"/>
            <person name="Renault P."/>
            <person name="Sicheritz-Ponten T."/>
            <person name="Bork P."/>
            <person name="Wang J."/>
            <person name="Brunak S."/>
            <person name="Ehrlich S.D."/>
        </authorList>
    </citation>
    <scope>NUCLEOTIDE SEQUENCE [LARGE SCALE GENOMIC DNA]</scope>
</reference>
<keyword evidence="10" id="KW-0406">Ion transport</keyword>
<dbReference type="GO" id="GO:0015379">
    <property type="term" value="F:potassium:chloride symporter activity"/>
    <property type="evidence" value="ECO:0007669"/>
    <property type="project" value="InterPro"/>
</dbReference>
<feature type="transmembrane region" description="Helical" evidence="13">
    <location>
        <begin position="36"/>
        <end position="55"/>
    </location>
</feature>
<feature type="transmembrane region" description="Helical" evidence="13">
    <location>
        <begin position="331"/>
        <end position="350"/>
    </location>
</feature>
<feature type="binding site" evidence="12">
    <location>
        <position position="111"/>
    </location>
    <ligand>
        <name>K(+)</name>
        <dbReference type="ChEBI" id="CHEBI:29103"/>
    </ligand>
</feature>
<evidence type="ECO:0000256" key="4">
    <source>
        <dbReference type="ARBA" id="ARBA00022475"/>
    </source>
</evidence>
<evidence type="ECO:0000313" key="14">
    <source>
        <dbReference type="EMBL" id="CDB45102.1"/>
    </source>
</evidence>
<dbReference type="EMBL" id="WNBM01000001">
    <property type="protein sequence ID" value="MTT75468.1"/>
    <property type="molecule type" value="Genomic_DNA"/>
</dbReference>
<feature type="binding site" evidence="12">
    <location>
        <position position="314"/>
    </location>
    <ligand>
        <name>K(+)</name>
        <dbReference type="ChEBI" id="CHEBI:29103"/>
    </ligand>
</feature>
<dbReference type="GO" id="GO:0046872">
    <property type="term" value="F:metal ion binding"/>
    <property type="evidence" value="ECO:0007669"/>
    <property type="project" value="UniProtKB-KW"/>
</dbReference>
<evidence type="ECO:0000313" key="18">
    <source>
        <dbReference type="Proteomes" id="UP000484547"/>
    </source>
</evidence>
<dbReference type="Proteomes" id="UP000443070">
    <property type="component" value="Unassembled WGS sequence"/>
</dbReference>
<keyword evidence="11 13" id="KW-0472">Membrane</keyword>
<dbReference type="EMBL" id="CBDS010000012">
    <property type="protein sequence ID" value="CDB45102.1"/>
    <property type="molecule type" value="Genomic_DNA"/>
</dbReference>
<keyword evidence="5" id="KW-0997">Cell inner membrane</keyword>
<dbReference type="InterPro" id="IPR004772">
    <property type="entry name" value="TrkH"/>
</dbReference>
<dbReference type="RefSeq" id="WP_021717143.1">
    <property type="nucleotide sequence ID" value="NZ_AP019004.1"/>
</dbReference>
<evidence type="ECO:0000256" key="7">
    <source>
        <dbReference type="ARBA" id="ARBA00022692"/>
    </source>
</evidence>
<dbReference type="AlphaFoldDB" id="A0A3G9GSC7"/>
<evidence type="ECO:0000256" key="12">
    <source>
        <dbReference type="PIRSR" id="PIRSR006247-1"/>
    </source>
</evidence>
<feature type="binding site" evidence="12">
    <location>
        <position position="432"/>
    </location>
    <ligand>
        <name>K(+)</name>
        <dbReference type="ChEBI" id="CHEBI:29103"/>
    </ligand>
</feature>
<evidence type="ECO:0000256" key="10">
    <source>
        <dbReference type="ARBA" id="ARBA00023065"/>
    </source>
</evidence>
<feature type="transmembrane region" description="Helical" evidence="13">
    <location>
        <begin position="235"/>
        <end position="253"/>
    </location>
</feature>
<feature type="binding site" evidence="12">
    <location>
        <position position="110"/>
    </location>
    <ligand>
        <name>K(+)</name>
        <dbReference type="ChEBI" id="CHEBI:29103"/>
    </ligand>
</feature>
<evidence type="ECO:0000256" key="13">
    <source>
        <dbReference type="SAM" id="Phobius"/>
    </source>
</evidence>
<protein>
    <submittedName>
        <fullName evidence="14">Cation transport protein</fullName>
    </submittedName>
    <submittedName>
        <fullName evidence="15">TrkH family potassium uptake protein</fullName>
    </submittedName>
</protein>
<feature type="binding site" evidence="12">
    <location>
        <position position="219"/>
    </location>
    <ligand>
        <name>K(+)</name>
        <dbReference type="ChEBI" id="CHEBI:29103"/>
    </ligand>
</feature>
<keyword evidence="7 13" id="KW-0812">Transmembrane</keyword>
<name>A0A3G9GSC7_9FIRM</name>
<dbReference type="Proteomes" id="UP000484547">
    <property type="component" value="Unassembled WGS sequence"/>
</dbReference>
<dbReference type="PANTHER" id="PTHR32024:SF2">
    <property type="entry name" value="TRK SYSTEM POTASSIUM UPTAKE PROTEIN TRKG-RELATED"/>
    <property type="match status" value="1"/>
</dbReference>
<feature type="transmembrane region" description="Helical" evidence="13">
    <location>
        <begin position="180"/>
        <end position="198"/>
    </location>
</feature>
<feature type="transmembrane region" description="Helical" evidence="13">
    <location>
        <begin position="67"/>
        <end position="91"/>
    </location>
</feature>
<feature type="transmembrane region" description="Helical" evidence="13">
    <location>
        <begin position="141"/>
        <end position="160"/>
    </location>
</feature>
<sequence length="485" mass="53623">MNIRLVMYLLGKLSIACAVAMVVPMITALLLGEYMFLGFIFSFMICAFIGGALIGNGEKNKRAHLNLREALATVGCGWLLVCFLGAIPYYLSGLVSPVGAIFESTSGFTTTGVTTLSSLSNFPDSLLVWRSMTHWTGGIGVIMLFITIMPQVGSGANYLFNAEIPGPAAERTLPKIKESAFVIFTVYIFFTIITTVALKVAGMSWFMAMNLALASVATGGFSYQYESLMEFETVYVEMIVIIAMVAASLNFALYYKIYQHNFKVFWIDTERKAYFWIIGIATFLITWNLYYTGYFDAATSFRHALFQTVSIASTTGFASSDFNLWPDFSRYVLLLLMFVGGCSGSTAGGMKVSRFVILLKVTWAELRRTIHPRLVYSIKMGGRNVPPVVVGNVTRFFYLYMIVFSTLTLLISLTGLSMLDSMGIIAACMSSVGPAFGIVGPTATYADVSTFGRLVVIAAMILGRLEIFTLLIIMRPDFWRVKRNW</sequence>
<dbReference type="PIRSF" id="PIRSF006247">
    <property type="entry name" value="TrkH"/>
    <property type="match status" value="1"/>
</dbReference>
<accession>R6J485</accession>
<reference evidence="17 18" key="2">
    <citation type="journal article" date="2019" name="Nat. Med.">
        <title>A library of human gut bacterial isolates paired with longitudinal multiomics data enables mechanistic microbiome research.</title>
        <authorList>
            <person name="Poyet M."/>
            <person name="Groussin M."/>
            <person name="Gibbons S.M."/>
            <person name="Avila-Pacheco J."/>
            <person name="Jiang X."/>
            <person name="Kearney S.M."/>
            <person name="Perrotta A.R."/>
            <person name="Berdy B."/>
            <person name="Zhao S."/>
            <person name="Lieberman T.D."/>
            <person name="Swanson P.K."/>
            <person name="Smith M."/>
            <person name="Roesemann S."/>
            <person name="Alexander J.E."/>
            <person name="Rich S.A."/>
            <person name="Livny J."/>
            <person name="Vlamakis H."/>
            <person name="Clish C."/>
            <person name="Bullock K."/>
            <person name="Deik A."/>
            <person name="Scott J."/>
            <person name="Pierce K.A."/>
            <person name="Xavier R.J."/>
            <person name="Alm E.J."/>
        </authorList>
    </citation>
    <scope>NUCLEOTIDE SEQUENCE [LARGE SCALE GENOMIC DNA]</scope>
    <source>
        <strain evidence="15 18">BIOML-A13</strain>
        <strain evidence="16 17">BIOML-A3</strain>
    </source>
</reference>
<dbReference type="GeneID" id="49407461"/>
<keyword evidence="6" id="KW-0633">Potassium transport</keyword>
<keyword evidence="3" id="KW-0813">Transport</keyword>
<evidence type="ECO:0000256" key="1">
    <source>
        <dbReference type="ARBA" id="ARBA00004429"/>
    </source>
</evidence>
<evidence type="ECO:0000256" key="3">
    <source>
        <dbReference type="ARBA" id="ARBA00022448"/>
    </source>
</evidence>
<evidence type="ECO:0000256" key="5">
    <source>
        <dbReference type="ARBA" id="ARBA00022519"/>
    </source>
</evidence>
<dbReference type="EMBL" id="WNBW01000008">
    <property type="protein sequence ID" value="MTU04595.1"/>
    <property type="molecule type" value="Genomic_DNA"/>
</dbReference>
<organism evidence="14">
    <name type="scientific">Phascolarctobacterium faecium</name>
    <dbReference type="NCBI Taxonomy" id="33025"/>
    <lineage>
        <taxon>Bacteria</taxon>
        <taxon>Bacillati</taxon>
        <taxon>Bacillota</taxon>
        <taxon>Negativicutes</taxon>
        <taxon>Acidaminococcales</taxon>
        <taxon>Acidaminococcaceae</taxon>
        <taxon>Phascolarctobacterium</taxon>
    </lineage>
</organism>
<comment type="similarity">
    <text evidence="2">Belongs to the TrkH potassium transport family.</text>
</comment>
<keyword evidence="8 12" id="KW-0630">Potassium</keyword>
<gene>
    <name evidence="14" type="ORF">BN533_00240</name>
    <name evidence="15" type="ORF">GMD11_04165</name>
    <name evidence="16" type="ORF">GMD18_09310</name>
</gene>
<evidence type="ECO:0000256" key="8">
    <source>
        <dbReference type="ARBA" id="ARBA00022958"/>
    </source>
</evidence>
<evidence type="ECO:0000313" key="15">
    <source>
        <dbReference type="EMBL" id="MTT75468.1"/>
    </source>
</evidence>
<keyword evidence="17" id="KW-1185">Reference proteome</keyword>
<evidence type="ECO:0000313" key="17">
    <source>
        <dbReference type="Proteomes" id="UP000443070"/>
    </source>
</evidence>
<feature type="transmembrane region" description="Helical" evidence="13">
    <location>
        <begin position="451"/>
        <end position="473"/>
    </location>
</feature>
<feature type="transmembrane region" description="Helical" evidence="13">
    <location>
        <begin position="273"/>
        <end position="292"/>
    </location>
</feature>
<proteinExistence type="inferred from homology"/>
<feature type="transmembrane region" description="Helical" evidence="13">
    <location>
        <begin position="423"/>
        <end position="445"/>
    </location>
</feature>
<comment type="subcellular location">
    <subcellularLocation>
        <location evidence="1">Cell inner membrane</location>
        <topology evidence="1">Multi-pass membrane protein</topology>
    </subcellularLocation>
</comment>
<keyword evidence="9 13" id="KW-1133">Transmembrane helix</keyword>
<evidence type="ECO:0000256" key="9">
    <source>
        <dbReference type="ARBA" id="ARBA00022989"/>
    </source>
</evidence>
<evidence type="ECO:0000256" key="11">
    <source>
        <dbReference type="ARBA" id="ARBA00023136"/>
    </source>
</evidence>
<dbReference type="GO" id="GO:0005886">
    <property type="term" value="C:plasma membrane"/>
    <property type="evidence" value="ECO:0007669"/>
    <property type="project" value="UniProtKB-SubCell"/>
</dbReference>
<evidence type="ECO:0000256" key="6">
    <source>
        <dbReference type="ARBA" id="ARBA00022538"/>
    </source>
</evidence>
<feature type="transmembrane region" description="Helical" evidence="13">
    <location>
        <begin position="7"/>
        <end position="30"/>
    </location>
</feature>
<evidence type="ECO:0000313" key="16">
    <source>
        <dbReference type="EMBL" id="MTU04595.1"/>
    </source>
</evidence>
<comment type="caution">
    <text evidence="14">The sequence shown here is derived from an EMBL/GenBank/DDBJ whole genome shotgun (WGS) entry which is preliminary data.</text>
</comment>
<keyword evidence="12" id="KW-0479">Metal-binding</keyword>
<dbReference type="OrthoDB" id="9810952at2"/>
<feature type="binding site" evidence="12">
    <location>
        <position position="315"/>
    </location>
    <ligand>
        <name>K(+)</name>
        <dbReference type="ChEBI" id="CHEBI:29103"/>
    </ligand>
</feature>
<dbReference type="InterPro" id="IPR003445">
    <property type="entry name" value="Cat_transpt"/>
</dbReference>
<dbReference type="Pfam" id="PF02386">
    <property type="entry name" value="TrkH"/>
    <property type="match status" value="1"/>
</dbReference>